<dbReference type="GO" id="GO:0003700">
    <property type="term" value="F:DNA-binding transcription factor activity"/>
    <property type="evidence" value="ECO:0007669"/>
    <property type="project" value="InterPro"/>
</dbReference>
<keyword evidence="3" id="KW-1185">Reference proteome</keyword>
<dbReference type="Gene3D" id="1.10.10.10">
    <property type="entry name" value="Winged helix-like DNA-binding domain superfamily/Winged helix DNA-binding domain"/>
    <property type="match status" value="1"/>
</dbReference>
<dbReference type="SUPFAM" id="SSF46785">
    <property type="entry name" value="Winged helix' DNA-binding domain"/>
    <property type="match status" value="1"/>
</dbReference>
<name>M0QLJ9_9ACTN</name>
<dbReference type="SMART" id="SM00418">
    <property type="entry name" value="HTH_ARSR"/>
    <property type="match status" value="1"/>
</dbReference>
<dbReference type="eggNOG" id="COG0640">
    <property type="taxonomic scope" value="Bacteria"/>
</dbReference>
<feature type="domain" description="HTH arsR-type" evidence="1">
    <location>
        <begin position="8"/>
        <end position="91"/>
    </location>
</feature>
<dbReference type="InterPro" id="IPR036390">
    <property type="entry name" value="WH_DNA-bd_sf"/>
</dbReference>
<proteinExistence type="predicted"/>
<dbReference type="AlphaFoldDB" id="M0QLJ9"/>
<dbReference type="STRING" id="1223545.GS4_14_01080"/>
<dbReference type="Gene3D" id="6.10.140.2180">
    <property type="match status" value="1"/>
</dbReference>
<dbReference type="EMBL" id="BANX01000014">
    <property type="protein sequence ID" value="GAC68277.1"/>
    <property type="molecule type" value="Genomic_DNA"/>
</dbReference>
<dbReference type="InterPro" id="IPR011991">
    <property type="entry name" value="ArsR-like_HTH"/>
</dbReference>
<dbReference type="CDD" id="cd00090">
    <property type="entry name" value="HTH_ARSR"/>
    <property type="match status" value="1"/>
</dbReference>
<comment type="caution">
    <text evidence="2">The sequence shown here is derived from an EMBL/GenBank/DDBJ whole genome shotgun (WGS) entry which is preliminary data.</text>
</comment>
<dbReference type="InterPro" id="IPR036388">
    <property type="entry name" value="WH-like_DNA-bd_sf"/>
</dbReference>
<evidence type="ECO:0000313" key="2">
    <source>
        <dbReference type="EMBL" id="GAC68277.1"/>
    </source>
</evidence>
<evidence type="ECO:0000313" key="3">
    <source>
        <dbReference type="Proteomes" id="UP000011666"/>
    </source>
</evidence>
<gene>
    <name evidence="2" type="ORF">GS4_14_01080</name>
</gene>
<evidence type="ECO:0000259" key="1">
    <source>
        <dbReference type="SMART" id="SM00418"/>
    </source>
</evidence>
<dbReference type="Proteomes" id="UP000011666">
    <property type="component" value="Unassembled WGS sequence"/>
</dbReference>
<reference evidence="2 3" key="1">
    <citation type="submission" date="2013-01" db="EMBL/GenBank/DDBJ databases">
        <title>Whole genome shotgun sequence of Gordonia soli NBRC 108243.</title>
        <authorList>
            <person name="Isaki-Nakamura S."/>
            <person name="Hosoyama A."/>
            <person name="Tsuchikane K."/>
            <person name="Ando Y."/>
            <person name="Baba S."/>
            <person name="Ohji S."/>
            <person name="Hamada M."/>
            <person name="Tamura T."/>
            <person name="Yamazoe A."/>
            <person name="Yamazaki S."/>
            <person name="Fujita N."/>
        </authorList>
    </citation>
    <scope>NUCLEOTIDE SEQUENCE [LARGE SCALE GENOMIC DNA]</scope>
    <source>
        <strain evidence="2 3">NBRC 108243</strain>
    </source>
</reference>
<dbReference type="OrthoDB" id="5949858at2"/>
<organism evidence="2 3">
    <name type="scientific">Gordonia soli NBRC 108243</name>
    <dbReference type="NCBI Taxonomy" id="1223545"/>
    <lineage>
        <taxon>Bacteria</taxon>
        <taxon>Bacillati</taxon>
        <taxon>Actinomycetota</taxon>
        <taxon>Actinomycetes</taxon>
        <taxon>Mycobacteriales</taxon>
        <taxon>Gordoniaceae</taxon>
        <taxon>Gordonia</taxon>
    </lineage>
</organism>
<protein>
    <submittedName>
        <fullName evidence="2">Putative ArsR family transcriptional regulator</fullName>
    </submittedName>
</protein>
<dbReference type="InterPro" id="IPR001845">
    <property type="entry name" value="HTH_ArsR_DNA-bd_dom"/>
</dbReference>
<dbReference type="RefSeq" id="WP_007620281.1">
    <property type="nucleotide sequence ID" value="NZ_BANX01000014.1"/>
</dbReference>
<accession>M0QLJ9</accession>
<sequence length="176" mass="19574">MGSHADDIRADVLHHPVRWRIAQTLIGRELTTAQVSEQLDDISHATLYRQVAILIDAGLVEVVSERPNRGGVERTLRLATPGTDDRGGTVTDEQVRTYFTVFIAGLSGDLDRYLSQPQIDPVADHVSFRQAALWLSDTERAEFAAALEKFFAPFLDRPAAPGRRRHVLSTVFLPDT</sequence>
<dbReference type="Pfam" id="PF12840">
    <property type="entry name" value="HTH_20"/>
    <property type="match status" value="1"/>
</dbReference>